<feature type="compositionally biased region" description="Basic and acidic residues" evidence="3">
    <location>
        <begin position="388"/>
        <end position="404"/>
    </location>
</feature>
<dbReference type="InterPro" id="IPR035979">
    <property type="entry name" value="RBD_domain_sf"/>
</dbReference>
<feature type="compositionally biased region" description="Polar residues" evidence="3">
    <location>
        <begin position="413"/>
        <end position="430"/>
    </location>
</feature>
<dbReference type="RefSeq" id="XP_025486857.1">
    <property type="nucleotide sequence ID" value="XM_025631873.1"/>
</dbReference>
<feature type="region of interest" description="Disordered" evidence="3">
    <location>
        <begin position="801"/>
        <end position="920"/>
    </location>
</feature>
<evidence type="ECO:0000256" key="2">
    <source>
        <dbReference type="PROSITE-ProRule" id="PRU00176"/>
    </source>
</evidence>
<dbReference type="PROSITE" id="PS50102">
    <property type="entry name" value="RRM"/>
    <property type="match status" value="1"/>
</dbReference>
<accession>A0A319BWR6</accession>
<dbReference type="OrthoDB" id="193499at2759"/>
<dbReference type="Pfam" id="PF00076">
    <property type="entry name" value="RRM_1"/>
    <property type="match status" value="1"/>
</dbReference>
<feature type="region of interest" description="Disordered" evidence="3">
    <location>
        <begin position="123"/>
        <end position="171"/>
    </location>
</feature>
<dbReference type="GO" id="GO:0003723">
    <property type="term" value="F:RNA binding"/>
    <property type="evidence" value="ECO:0007669"/>
    <property type="project" value="UniProtKB-UniRule"/>
</dbReference>
<dbReference type="SMART" id="SM00360">
    <property type="entry name" value="RRM"/>
    <property type="match status" value="1"/>
</dbReference>
<proteinExistence type="predicted"/>
<dbReference type="Proteomes" id="UP000248340">
    <property type="component" value="Unassembled WGS sequence"/>
</dbReference>
<dbReference type="InterPro" id="IPR052462">
    <property type="entry name" value="SLIRP/GR-RBP-like"/>
</dbReference>
<evidence type="ECO:0000313" key="6">
    <source>
        <dbReference type="Proteomes" id="UP000248340"/>
    </source>
</evidence>
<feature type="compositionally biased region" description="Basic and acidic residues" evidence="3">
    <location>
        <begin position="123"/>
        <end position="135"/>
    </location>
</feature>
<feature type="compositionally biased region" description="Polar residues" evidence="3">
    <location>
        <begin position="136"/>
        <end position="159"/>
    </location>
</feature>
<feature type="region of interest" description="Disordered" evidence="3">
    <location>
        <begin position="189"/>
        <end position="220"/>
    </location>
</feature>
<feature type="region of interest" description="Disordered" evidence="3">
    <location>
        <begin position="341"/>
        <end position="430"/>
    </location>
</feature>
<dbReference type="EMBL" id="KZ821753">
    <property type="protein sequence ID" value="PYH76657.1"/>
    <property type="molecule type" value="Genomic_DNA"/>
</dbReference>
<feature type="compositionally biased region" description="Low complexity" evidence="3">
    <location>
        <begin position="817"/>
        <end position="831"/>
    </location>
</feature>
<feature type="compositionally biased region" description="Basic residues" evidence="3">
    <location>
        <begin position="444"/>
        <end position="453"/>
    </location>
</feature>
<sequence>MLKPFQIRDLHQSSSSSSPNEAADLDRPLSPTRRRGIVQLSASQYDNLSSSHPRARLTYLDEDDGELITVGSSLELSQRLEEPVDAELESKTAPQTALEPMHIFDIRRSNSVTELWKKFECKQDTQETKEKKDASTESTPAEPSASTTHQHQTAEGSDSPQRDAHAADVEESESLLDAFEAEMAKFLSTSQPATGPTPSAESSSSSQSYSESRSTRPQNATEAFTHAMHSLIGGAELLSSGVMSRLPEIERQLQNAQRAIPENVGVSVQGALAAVEAQLRQVTNSLNNSPAVTAQATHILEGGLPTATSTVESLRSMASELGNVGHTLFEAFEAELGCNLTRPQEQPSASSAEHRSSDDLVSDRNPEVTQASSTETSLETTDLTTGLETEKSTTKEKDKAKDAGLQEGAAQPRMSNNSDSSGPISEPHQTQSIRLPDFQPHMQSMHHSRRRPHPYPPPAPHHHHHSRAPPFPPFLYHPPPPHWQPPPGVPPSWPFSTLPELRSGYPSGPPPPPPPPPPPFHLNHHPLQSRSHSHQGRHQGRYPFGSINFPDVPADNDTGPTDTPPAACHARGVRPSEEGTALFIGNVGFDVSEKMITDVFASKGFLVEVHLPQDSGTGKHAGFGYLQFPTVHAAKAALDALQGEHIDGHAINLEFSDHSPILGLRPQKAQSQPELSHPVASATAHTKRPSELQGSVASPAGHSADEAFAKRSVPLTVADLCSNDNRKRGDVVSSVNGLEIPSDEDADQLNILYPSLLPEGSPQPSRSNSIPSTLSDLTAEVEQRRFPPISQLEAQFRAMECHQTARAQGKNPDDGSKSLNGGLKSSSSSSNIPDTFPETSGDAAKTVDIPSLSHHVPEELESPIGPRRHGRRSKSMKHPHPSWKGHGVGSSQVEPGPSYNSFGRPRPGFSHRARHDREPEGTLCQLQLTPTMRQTSIDACVATLVDLGYGGASDGGLQRIAVYAAAADANVLDAIDMIEEERKAYEQQGSSK</sequence>
<dbReference type="GeneID" id="37134614"/>
<dbReference type="STRING" id="1448315.A0A319BWR6"/>
<dbReference type="PANTHER" id="PTHR48027">
    <property type="entry name" value="HETEROGENEOUS NUCLEAR RIBONUCLEOPROTEIN 87F-RELATED"/>
    <property type="match status" value="1"/>
</dbReference>
<evidence type="ECO:0000256" key="3">
    <source>
        <dbReference type="SAM" id="MobiDB-lite"/>
    </source>
</evidence>
<dbReference type="InterPro" id="IPR000504">
    <property type="entry name" value="RRM_dom"/>
</dbReference>
<feature type="compositionally biased region" description="Basic residues" evidence="3">
    <location>
        <begin position="866"/>
        <end position="883"/>
    </location>
</feature>
<name>A0A319BWR6_9EURO</name>
<dbReference type="InterPro" id="IPR012677">
    <property type="entry name" value="Nucleotide-bd_a/b_plait_sf"/>
</dbReference>
<evidence type="ECO:0000259" key="4">
    <source>
        <dbReference type="PROSITE" id="PS50102"/>
    </source>
</evidence>
<dbReference type="VEuPathDB" id="FungiDB:BO82DRAFT_295643"/>
<dbReference type="SUPFAM" id="SSF54928">
    <property type="entry name" value="RNA-binding domain, RBD"/>
    <property type="match status" value="1"/>
</dbReference>
<feature type="compositionally biased region" description="Basic residues" evidence="3">
    <location>
        <begin position="531"/>
        <end position="540"/>
    </location>
</feature>
<keyword evidence="6" id="KW-1185">Reference proteome</keyword>
<feature type="region of interest" description="Disordered" evidence="3">
    <location>
        <begin position="442"/>
        <end position="473"/>
    </location>
</feature>
<gene>
    <name evidence="5" type="ORF">BO82DRAFT_295643</name>
</gene>
<feature type="domain" description="RRM" evidence="4">
    <location>
        <begin position="580"/>
        <end position="658"/>
    </location>
</feature>
<feature type="compositionally biased region" description="Low complexity" evidence="3">
    <location>
        <begin position="199"/>
        <end position="212"/>
    </location>
</feature>
<feature type="compositionally biased region" description="Low complexity" evidence="3">
    <location>
        <begin position="372"/>
        <end position="387"/>
    </location>
</feature>
<feature type="compositionally biased region" description="Basic and acidic residues" evidence="3">
    <location>
        <begin position="352"/>
        <end position="366"/>
    </location>
</feature>
<feature type="region of interest" description="Disordered" evidence="3">
    <location>
        <begin position="667"/>
        <end position="701"/>
    </location>
</feature>
<feature type="compositionally biased region" description="Polar residues" evidence="3">
    <location>
        <begin position="341"/>
        <end position="351"/>
    </location>
</feature>
<keyword evidence="1 2" id="KW-0694">RNA-binding</keyword>
<evidence type="ECO:0000313" key="5">
    <source>
        <dbReference type="EMBL" id="PYH76657.1"/>
    </source>
</evidence>
<feature type="compositionally biased region" description="Pro residues" evidence="3">
    <location>
        <begin position="507"/>
        <end position="520"/>
    </location>
</feature>
<dbReference type="Gene3D" id="3.30.70.330">
    <property type="match status" value="1"/>
</dbReference>
<reference evidence="5 6" key="1">
    <citation type="submission" date="2016-12" db="EMBL/GenBank/DDBJ databases">
        <title>The genomes of Aspergillus section Nigri reveals drivers in fungal speciation.</title>
        <authorList>
            <consortium name="DOE Joint Genome Institute"/>
            <person name="Vesth T.C."/>
            <person name="Nybo J."/>
            <person name="Theobald S."/>
            <person name="Brandl J."/>
            <person name="Frisvad J.C."/>
            <person name="Nielsen K.F."/>
            <person name="Lyhne E.K."/>
            <person name="Kogle M.E."/>
            <person name="Kuo A."/>
            <person name="Riley R."/>
            <person name="Clum A."/>
            <person name="Nolan M."/>
            <person name="Lipzen A."/>
            <person name="Salamov A."/>
            <person name="Henrissat B."/>
            <person name="Wiebenga A."/>
            <person name="De Vries R.P."/>
            <person name="Grigoriev I.V."/>
            <person name="Mortensen U.H."/>
            <person name="Andersen M.R."/>
            <person name="Baker S.E."/>
        </authorList>
    </citation>
    <scope>NUCLEOTIDE SEQUENCE [LARGE SCALE GENOMIC DNA]</scope>
    <source>
        <strain evidence="5 6">CBS 121591</strain>
    </source>
</reference>
<protein>
    <recommendedName>
        <fullName evidence="4">RRM domain-containing protein</fullName>
    </recommendedName>
</protein>
<feature type="compositionally biased region" description="Basic and acidic residues" evidence="3">
    <location>
        <begin position="1"/>
        <end position="11"/>
    </location>
</feature>
<evidence type="ECO:0000256" key="1">
    <source>
        <dbReference type="ARBA" id="ARBA00022884"/>
    </source>
</evidence>
<organism evidence="5 6">
    <name type="scientific">Aspergillus uvarum CBS 121591</name>
    <dbReference type="NCBI Taxonomy" id="1448315"/>
    <lineage>
        <taxon>Eukaryota</taxon>
        <taxon>Fungi</taxon>
        <taxon>Dikarya</taxon>
        <taxon>Ascomycota</taxon>
        <taxon>Pezizomycotina</taxon>
        <taxon>Eurotiomycetes</taxon>
        <taxon>Eurotiomycetidae</taxon>
        <taxon>Eurotiales</taxon>
        <taxon>Aspergillaceae</taxon>
        <taxon>Aspergillus</taxon>
        <taxon>Aspergillus subgen. Circumdati</taxon>
    </lineage>
</organism>
<dbReference type="AlphaFoldDB" id="A0A319BWR6"/>
<feature type="region of interest" description="Disordered" evidence="3">
    <location>
        <begin position="1"/>
        <end position="33"/>
    </location>
</feature>
<feature type="compositionally biased region" description="Polar residues" evidence="3">
    <location>
        <begin position="889"/>
        <end position="901"/>
    </location>
</feature>
<feature type="region of interest" description="Disordered" evidence="3">
    <location>
        <begin position="494"/>
        <end position="563"/>
    </location>
</feature>